<keyword evidence="1" id="KW-0472">Membrane</keyword>
<dbReference type="AlphaFoldDB" id="A0A2H9T5N4"/>
<proteinExistence type="predicted"/>
<protein>
    <recommendedName>
        <fullName evidence="3">EamA domain-containing protein</fullName>
    </recommendedName>
</protein>
<name>A0A2H9T5N4_9ZZZZ</name>
<evidence type="ECO:0000313" key="2">
    <source>
        <dbReference type="EMBL" id="PJE78512.1"/>
    </source>
</evidence>
<gene>
    <name evidence="2" type="ORF">CI610_02550</name>
</gene>
<comment type="caution">
    <text evidence="2">The sequence shown here is derived from an EMBL/GenBank/DDBJ whole genome shotgun (WGS) entry which is preliminary data.</text>
</comment>
<organism evidence="2">
    <name type="scientific">invertebrate metagenome</name>
    <dbReference type="NCBI Taxonomy" id="1711999"/>
    <lineage>
        <taxon>unclassified sequences</taxon>
        <taxon>metagenomes</taxon>
        <taxon>organismal metagenomes</taxon>
    </lineage>
</organism>
<reference evidence="2" key="1">
    <citation type="journal article" date="2017" name="Appl. Environ. Microbiol.">
        <title>Molecular characterization of an Endozoicomonas-like organism causing infection in king scallop Pecten maximus L.</title>
        <authorList>
            <person name="Cano I."/>
            <person name="van Aerle R."/>
            <person name="Ross S."/>
            <person name="Verner-Jeffreys D.W."/>
            <person name="Paley R.K."/>
            <person name="Rimmer G."/>
            <person name="Ryder D."/>
            <person name="Hooper P."/>
            <person name="Stone D."/>
            <person name="Feist S.W."/>
        </authorList>
    </citation>
    <scope>NUCLEOTIDE SEQUENCE</scope>
</reference>
<accession>A0A2H9T5N4</accession>
<sequence>MTLNLMTLVGYLVAVFTLGEEMVASKTIIISLIVMALYVFNKYETKQEESVTKGISLNVQEI</sequence>
<evidence type="ECO:0008006" key="3">
    <source>
        <dbReference type="Google" id="ProtNLM"/>
    </source>
</evidence>
<evidence type="ECO:0000256" key="1">
    <source>
        <dbReference type="SAM" id="Phobius"/>
    </source>
</evidence>
<feature type="transmembrane region" description="Helical" evidence="1">
    <location>
        <begin position="22"/>
        <end position="40"/>
    </location>
</feature>
<keyword evidence="1" id="KW-0812">Transmembrane</keyword>
<keyword evidence="1" id="KW-1133">Transmembrane helix</keyword>
<dbReference type="EMBL" id="NSIT01000167">
    <property type="protein sequence ID" value="PJE78512.1"/>
    <property type="molecule type" value="Genomic_DNA"/>
</dbReference>